<name>A0AAV0V1P7_HYABA</name>
<proteinExistence type="predicted"/>
<dbReference type="SUPFAM" id="SSF48403">
    <property type="entry name" value="Ankyrin repeat"/>
    <property type="match status" value="2"/>
</dbReference>
<dbReference type="Gene3D" id="1.25.40.20">
    <property type="entry name" value="Ankyrin repeat-containing domain"/>
    <property type="match status" value="3"/>
</dbReference>
<dbReference type="PANTHER" id="PTHR46586">
    <property type="entry name" value="ANKYRIN REPEAT-CONTAINING PROTEIN"/>
    <property type="match status" value="1"/>
</dbReference>
<sequence>MDPFLRRWEVNVVTGQMAARGDLQSLKWITTAYLPGEFLTEVVAQASGNGHVGILQWLWKNHREVGYWGGIELCGAIRNRHFRMVEWLKTHVAFRLECAQHIVKQAATSGNLDIVKWSHKSFDISLVDAVKTAAIHYEWKVVQWIFDNGKRDDLEIALRCDDIYASAARSGNMDMLELLFDRGSPRDPVFILESAVSGGHLRVVKWLHEEKGVSNVGNGYVEAARIGNLAILQFLHEKKVDASPAMSAIDAAAAAGCLEVLQWLHSHTQTKCTIQAMDGAASQGHLHIVQWLHTNRTEGCSRLAMHLAAENGHLDIVKWLHANKNEGCFALTLARAAEHGHLDVVVWLHENCKEGFDLGGIMDAVALKGHLKILQWLHVNCAVECTTAAMDAAAYNGDLDMVKWLHDNRSEGCSQRAMDGAVMRGHLNVVKWLHANRREGCSAEAIDRAAGNNHIEVVRWLYQYRSQRCTHRAMEWLFKKSRCLETAVYLFSTFPECRTFHLGPECEFAWLEVIQWLFARAPGALEACSLRVRSWNWHMCNYLANNGWKQTRKDGVFTIWNQV</sequence>
<dbReference type="EMBL" id="CANTFL010001450">
    <property type="protein sequence ID" value="CAI5741486.1"/>
    <property type="molecule type" value="Genomic_DNA"/>
</dbReference>
<organism evidence="1 2">
    <name type="scientific">Hyaloperonospora brassicae</name>
    <name type="common">Brassica downy mildew</name>
    <name type="synonym">Peronospora brassicae</name>
    <dbReference type="NCBI Taxonomy" id="162125"/>
    <lineage>
        <taxon>Eukaryota</taxon>
        <taxon>Sar</taxon>
        <taxon>Stramenopiles</taxon>
        <taxon>Oomycota</taxon>
        <taxon>Peronosporomycetes</taxon>
        <taxon>Peronosporales</taxon>
        <taxon>Peronosporaceae</taxon>
        <taxon>Hyaloperonospora</taxon>
    </lineage>
</organism>
<protein>
    <recommendedName>
        <fullName evidence="3">RxLR effector candidate protein</fullName>
    </recommendedName>
</protein>
<evidence type="ECO:0000313" key="2">
    <source>
        <dbReference type="Proteomes" id="UP001162031"/>
    </source>
</evidence>
<accession>A0AAV0V1P7</accession>
<dbReference type="InterPro" id="IPR002110">
    <property type="entry name" value="Ankyrin_rpt"/>
</dbReference>
<dbReference type="Pfam" id="PF12796">
    <property type="entry name" value="Ank_2"/>
    <property type="match status" value="1"/>
</dbReference>
<dbReference type="InterPro" id="IPR052050">
    <property type="entry name" value="SecEffector_AnkRepeat"/>
</dbReference>
<dbReference type="SMART" id="SM00248">
    <property type="entry name" value="ANK"/>
    <property type="match status" value="5"/>
</dbReference>
<keyword evidence="2" id="KW-1185">Reference proteome</keyword>
<gene>
    <name evidence="1" type="ORF">HBR001_LOCUS8507</name>
</gene>
<dbReference type="Pfam" id="PF13637">
    <property type="entry name" value="Ank_4"/>
    <property type="match status" value="1"/>
</dbReference>
<dbReference type="InterPro" id="IPR036770">
    <property type="entry name" value="Ankyrin_rpt-contain_sf"/>
</dbReference>
<dbReference type="AlphaFoldDB" id="A0AAV0V1P7"/>
<dbReference type="Proteomes" id="UP001162031">
    <property type="component" value="Unassembled WGS sequence"/>
</dbReference>
<dbReference type="PANTHER" id="PTHR46586:SF3">
    <property type="entry name" value="ANKYRIN REPEAT-CONTAINING PROTEIN"/>
    <property type="match status" value="1"/>
</dbReference>
<reference evidence="1" key="1">
    <citation type="submission" date="2022-12" db="EMBL/GenBank/DDBJ databases">
        <authorList>
            <person name="Webb A."/>
        </authorList>
    </citation>
    <scope>NUCLEOTIDE SEQUENCE</scope>
    <source>
        <strain evidence="1">Hp1</strain>
    </source>
</reference>
<evidence type="ECO:0008006" key="3">
    <source>
        <dbReference type="Google" id="ProtNLM"/>
    </source>
</evidence>
<comment type="caution">
    <text evidence="1">The sequence shown here is derived from an EMBL/GenBank/DDBJ whole genome shotgun (WGS) entry which is preliminary data.</text>
</comment>
<evidence type="ECO:0000313" key="1">
    <source>
        <dbReference type="EMBL" id="CAI5741486.1"/>
    </source>
</evidence>